<feature type="compositionally biased region" description="Basic and acidic residues" evidence="6">
    <location>
        <begin position="295"/>
        <end position="312"/>
    </location>
</feature>
<feature type="compositionally biased region" description="Low complexity" evidence="6">
    <location>
        <begin position="601"/>
        <end position="612"/>
    </location>
</feature>
<evidence type="ECO:0000256" key="4">
    <source>
        <dbReference type="ARBA" id="ARBA00022468"/>
    </source>
</evidence>
<feature type="domain" description="Rab3GAP catalytic subunit conserved" evidence="7">
    <location>
        <begin position="1840"/>
        <end position="2021"/>
    </location>
</feature>
<feature type="compositionally biased region" description="Low complexity" evidence="6">
    <location>
        <begin position="107"/>
        <end position="135"/>
    </location>
</feature>
<feature type="region of interest" description="Disordered" evidence="6">
    <location>
        <begin position="91"/>
        <end position="181"/>
    </location>
</feature>
<reference evidence="8 9" key="1">
    <citation type="submission" date="2024-10" db="EMBL/GenBank/DDBJ databases">
        <title>Updated reference genomes for cyclostephanoid diatoms.</title>
        <authorList>
            <person name="Roberts W.R."/>
            <person name="Alverson A.J."/>
        </authorList>
    </citation>
    <scope>NUCLEOTIDE SEQUENCE [LARGE SCALE GENOMIC DNA]</scope>
    <source>
        <strain evidence="8 9">AJA276-08</strain>
    </source>
</reference>
<dbReference type="Proteomes" id="UP001530315">
    <property type="component" value="Unassembled WGS sequence"/>
</dbReference>
<feature type="compositionally biased region" description="Low complexity" evidence="6">
    <location>
        <begin position="91"/>
        <end position="100"/>
    </location>
</feature>
<name>A0ABD3MC02_9STRA</name>
<comment type="subcellular location">
    <subcellularLocation>
        <location evidence="1">Cytoplasm</location>
    </subcellularLocation>
</comment>
<feature type="region of interest" description="Disordered" evidence="6">
    <location>
        <begin position="1"/>
        <end position="20"/>
    </location>
</feature>
<keyword evidence="9" id="KW-1185">Reference proteome</keyword>
<organism evidence="8 9">
    <name type="scientific">Stephanodiscus triporus</name>
    <dbReference type="NCBI Taxonomy" id="2934178"/>
    <lineage>
        <taxon>Eukaryota</taxon>
        <taxon>Sar</taxon>
        <taxon>Stramenopiles</taxon>
        <taxon>Ochrophyta</taxon>
        <taxon>Bacillariophyta</taxon>
        <taxon>Coscinodiscophyceae</taxon>
        <taxon>Thalassiosirophycidae</taxon>
        <taxon>Stephanodiscales</taxon>
        <taxon>Stephanodiscaceae</taxon>
        <taxon>Stephanodiscus</taxon>
    </lineage>
</organism>
<feature type="region of interest" description="Disordered" evidence="6">
    <location>
        <begin position="389"/>
        <end position="410"/>
    </location>
</feature>
<dbReference type="GO" id="GO:0005096">
    <property type="term" value="F:GTPase activator activity"/>
    <property type="evidence" value="ECO:0007669"/>
    <property type="project" value="UniProtKB-KW"/>
</dbReference>
<evidence type="ECO:0000256" key="5">
    <source>
        <dbReference type="ARBA" id="ARBA00022490"/>
    </source>
</evidence>
<feature type="region of interest" description="Disordered" evidence="6">
    <location>
        <begin position="687"/>
        <end position="752"/>
    </location>
</feature>
<feature type="region of interest" description="Disordered" evidence="6">
    <location>
        <begin position="1335"/>
        <end position="1364"/>
    </location>
</feature>
<feature type="compositionally biased region" description="Polar residues" evidence="6">
    <location>
        <begin position="1354"/>
        <end position="1363"/>
    </location>
</feature>
<feature type="compositionally biased region" description="Basic and acidic residues" evidence="6">
    <location>
        <begin position="704"/>
        <end position="720"/>
    </location>
</feature>
<dbReference type="EMBL" id="JALLAZ020001850">
    <property type="protein sequence ID" value="KAL3761539.1"/>
    <property type="molecule type" value="Genomic_DNA"/>
</dbReference>
<accession>A0ABD3MC02</accession>
<feature type="region of interest" description="Disordered" evidence="6">
    <location>
        <begin position="594"/>
        <end position="622"/>
    </location>
</feature>
<feature type="compositionally biased region" description="Acidic residues" evidence="6">
    <location>
        <begin position="1795"/>
        <end position="1805"/>
    </location>
</feature>
<feature type="compositionally biased region" description="Acidic residues" evidence="6">
    <location>
        <begin position="1145"/>
        <end position="1154"/>
    </location>
</feature>
<dbReference type="InterPro" id="IPR026147">
    <property type="entry name" value="Rab3GAP1_conserved"/>
</dbReference>
<feature type="region of interest" description="Disordered" evidence="6">
    <location>
        <begin position="257"/>
        <end position="312"/>
    </location>
</feature>
<keyword evidence="5" id="KW-0963">Cytoplasm</keyword>
<dbReference type="Pfam" id="PF13890">
    <property type="entry name" value="Rab3-GTPase_cat"/>
    <property type="match status" value="1"/>
</dbReference>
<evidence type="ECO:0000313" key="9">
    <source>
        <dbReference type="Proteomes" id="UP001530315"/>
    </source>
</evidence>
<evidence type="ECO:0000256" key="2">
    <source>
        <dbReference type="ARBA" id="ARBA00008856"/>
    </source>
</evidence>
<feature type="compositionally biased region" description="Polar residues" evidence="6">
    <location>
        <begin position="905"/>
        <end position="917"/>
    </location>
</feature>
<comment type="caution">
    <text evidence="8">The sequence shown here is derived from an EMBL/GenBank/DDBJ whole genome shotgun (WGS) entry which is preliminary data.</text>
</comment>
<feature type="region of interest" description="Disordered" evidence="6">
    <location>
        <begin position="1620"/>
        <end position="1639"/>
    </location>
</feature>
<feature type="region of interest" description="Disordered" evidence="6">
    <location>
        <begin position="540"/>
        <end position="582"/>
    </location>
</feature>
<evidence type="ECO:0000313" key="8">
    <source>
        <dbReference type="EMBL" id="KAL3761539.1"/>
    </source>
</evidence>
<protein>
    <recommendedName>
        <fullName evidence="3">Rab3 GTPase-activating protein catalytic subunit</fullName>
    </recommendedName>
</protein>
<dbReference type="GO" id="GO:0005737">
    <property type="term" value="C:cytoplasm"/>
    <property type="evidence" value="ECO:0007669"/>
    <property type="project" value="UniProtKB-SubCell"/>
</dbReference>
<dbReference type="PANTHER" id="PTHR21422">
    <property type="entry name" value="RAB3 GTPASE-ACTIVATING PROTEIN CATALYTIC SUBUNIT"/>
    <property type="match status" value="1"/>
</dbReference>
<evidence type="ECO:0000259" key="7">
    <source>
        <dbReference type="Pfam" id="PF13890"/>
    </source>
</evidence>
<sequence length="2231" mass="247715">MDRCVRTGEGMESDRESEKNMNKDRLTAYYRIYNPELLNSVDKILKIFEGRNEVLNEKLKRKYGKGFLPDDELKDRTRNVRKGGHASSISHVNVFSNSSNDDSDPYNASAVDSVSNNNSSASSSSMLSTSSSLSLSRRRSMGSKLGSKLKNRPIFSKINYSSSSPDDEEKSNEQDTSNDSGYQNFLSLINEATADTNNHPGATLKGGICDDKDGDGDGDEGKSCHEECQLESLDDGKLLPAQQTFRPLHMPSQPLAAELSSEEEDCTPPATVDEGSLKELTETTTDKNNNPGVTHKGEQCDQKFGDKDEGQSCHGEHQLELLDDEELLQAHQPFPPSRILPQLLAAELQSEEECKNDQESRKEQQQLVFLNDELQEPQSRPFTTSHLLPQSLGTNASSEDECTPPTSISGNELMGRFSSVALGPSPVKLKGDHSFMNIDMSMDSLNDVHHEQHEDKLDHDVGTDHDDGMLTPNRPLISGTQRPHWCSLAQIPVVSIAGAECIRVGGGQNVVVSPSPTSNFEQQMHDQKLLVSSTDPVYTSTLGMNSSSSSRHPDISTKQSPWPSAPLCEAAPSSERSIESDTRQLIVSSIHSETLDEKSSSLHLPSLSTSPPESNPPATHPATVSAMDCISQYSSLKSPSPMKMSHFAFDESMDTSIGMNDSVLDDINICDVDPCDDYAMDDNADECVEYPSNHAPTFGDDSDSQEKEPSHPCRSPRESYDNVSTKKMKFKHLSSTKLSRRRSQTSNISGLTSPLHREYNVDHSCSTPLERLARDVGNTLRQWRVHQGCDWHVSLDWAEKMEDAEKELVEKDSDFEDEVSDNGEGEISCLDMSIDVDPQIKCMSMDICERGFANRIRIINSWMGDENAILPSSDNFLLKKPQSQSPPPSSEPRPRVPFTQRKESSPAQTGRKVNTGSCHRGAQCIRSQKIQFHTMGYSPEQIADSVDWNRRQYTIPLLLKLWDAPYFPAQACGDRFVGTDFNGCDGTDHTVPRSLQHGISSSSFSLTGELGILSPCGTGRLFYNPSSTTPSTNITDEGTFSGLTRDISSLFNIGQHITLCLDLSENMNDAGHEGIESIYNDIRFCIENNITEAFEAQRHALQERRRRWMQRHHQLLKRKHTRLEDTRRQKQVDNSDDNRATLNDDAFDRDDGSEYDIFESEDSDGYYTLENDLHLNPQDIHAEVTASLTALLQTALNLAASENDCSIPVFGIWGDYCGDSGENDKRRSQNDKASPSWISSGLECDLLQIRDSFIVGQGENDDESSTELLLSSPALSGICLSGKFQSTHRLYYVPTQVLPLHLSTLNGLAKILLTQCPSIDGTVVLSAARHRYHWEQRNDSPPNSTRSQEWRTVGSASADNDTSPVEMYREQCQHQALRLLERASSQLIYRPEPMWGPNEGNPLVSLSVIVTWGVIPVQEDTPTNPPSLLQLPLKIRSSNFASTPSELLDVEYALQSAALNPIGMGIVEKEGGHHEFGPREPVFLACAEFDIDAPCATLSANTRCVLAALLRCGSLGLDTLPGHLTRRKIVDNFSRQATIRVAGESTWGEDLSNAEKVLRESLSLAKVGPVTKRLIDALDWGDIKMDLSAADFDRAANEALQRTQSTTYPAPPAEVFSIGAGNGKSHAANHKLQSQSKGSPPGRLLSILFAHMARLRTPPSMMRLWLSFVEELRTRWDNNESLPNLGFVPGLDSNDDAGMFHWGLQKVNTRVLGHRADHAAFVNSSEPDPDRDHCIINQMLQRRFIESVDPTPKVFNICIECKMSIEALHNKRNITQDDEINDAMESGGTVSENQSIEEDDEFFDPEDEEVSFVRSPDAKQESRDIERMLMLQAAVMTPSHNRVGARCPVPDAMPLIQSGDQLYAPYLQRTMPMTDEEEQKQKKIMGFGEYTEQRLSIKSRIAIAQRLQKPKLLSDMSSFKAANHGAVFEDFVRWYGYPENPLNEEVNGETARRAIERRSKLPPEEAKTLALEEASEAINILMSLRAFWEDTWEEAEPCPAFDQEPLFNPNSTVEMVLHSFETMHPAILLNQVLSVTLTNVKFVLLERAAGPARNVRSVALGLANLHVAIDVALEMLTKDAADALHLSPEKLTDNSGPLVHVSTLTIKKCEETCNLIGELEMLLSRALPLLQVLPGEYDLVESLLQCKDGEFCFLKNPSQRSALLQAIKHQQICSSNSTPEAIPVMREYVLRNLDPYNPCQLSARLVPNLKEAQSASLFHGSLLMALTKSCA</sequence>
<feature type="region of interest" description="Disordered" evidence="6">
    <location>
        <begin position="1119"/>
        <end position="1154"/>
    </location>
</feature>
<dbReference type="InterPro" id="IPR045700">
    <property type="entry name" value="Rab3GAP1"/>
</dbReference>
<keyword evidence="4" id="KW-0343">GTPase activation</keyword>
<evidence type="ECO:0000256" key="3">
    <source>
        <dbReference type="ARBA" id="ARBA00015817"/>
    </source>
</evidence>
<evidence type="ECO:0000256" key="6">
    <source>
        <dbReference type="SAM" id="MobiDB-lite"/>
    </source>
</evidence>
<gene>
    <name evidence="8" type="ORF">ACHAW5_003087</name>
</gene>
<evidence type="ECO:0000256" key="1">
    <source>
        <dbReference type="ARBA" id="ARBA00004496"/>
    </source>
</evidence>
<feature type="compositionally biased region" description="Basic and acidic residues" evidence="6">
    <location>
        <begin position="275"/>
        <end position="285"/>
    </location>
</feature>
<proteinExistence type="inferred from homology"/>
<feature type="compositionally biased region" description="Basic residues" evidence="6">
    <location>
        <begin position="136"/>
        <end position="151"/>
    </location>
</feature>
<feature type="region of interest" description="Disordered" evidence="6">
    <location>
        <begin position="876"/>
        <end position="919"/>
    </location>
</feature>
<dbReference type="PANTHER" id="PTHR21422:SF9">
    <property type="entry name" value="RAB3 GTPASE-ACTIVATING PROTEIN CATALYTIC SUBUNIT"/>
    <property type="match status" value="1"/>
</dbReference>
<comment type="similarity">
    <text evidence="2">Belongs to the Rab3-GAP catalytic subunit family.</text>
</comment>
<feature type="compositionally biased region" description="Basic and acidic residues" evidence="6">
    <location>
        <begin position="1122"/>
        <end position="1139"/>
    </location>
</feature>
<feature type="region of interest" description="Disordered" evidence="6">
    <location>
        <begin position="1783"/>
        <end position="1805"/>
    </location>
</feature>
<feature type="compositionally biased region" description="Basic residues" evidence="6">
    <location>
        <begin position="726"/>
        <end position="743"/>
    </location>
</feature>